<dbReference type="RefSeq" id="WP_380719412.1">
    <property type="nucleotide sequence ID" value="NZ_JBHSGI010000024.1"/>
</dbReference>
<dbReference type="EMBL" id="JBHSGI010000024">
    <property type="protein sequence ID" value="MFC4670425.1"/>
    <property type="molecule type" value="Genomic_DNA"/>
</dbReference>
<protein>
    <submittedName>
        <fullName evidence="1">N-(5'-phosphoribosyl)anthranilate isomerase</fullName>
    </submittedName>
</protein>
<proteinExistence type="predicted"/>
<reference evidence="2" key="1">
    <citation type="journal article" date="2019" name="Int. J. Syst. Evol. Microbiol.">
        <title>The Global Catalogue of Microorganisms (GCM) 10K type strain sequencing project: providing services to taxonomists for standard genome sequencing and annotation.</title>
        <authorList>
            <consortium name="The Broad Institute Genomics Platform"/>
            <consortium name="The Broad Institute Genome Sequencing Center for Infectious Disease"/>
            <person name="Wu L."/>
            <person name="Ma J."/>
        </authorList>
    </citation>
    <scope>NUCLEOTIDE SEQUENCE [LARGE SCALE GENOMIC DNA]</scope>
    <source>
        <strain evidence="2">CGMCC 4.7283</strain>
    </source>
</reference>
<comment type="caution">
    <text evidence="1">The sequence shown here is derived from an EMBL/GenBank/DDBJ whole genome shotgun (WGS) entry which is preliminary data.</text>
</comment>
<evidence type="ECO:0000313" key="2">
    <source>
        <dbReference type="Proteomes" id="UP001595973"/>
    </source>
</evidence>
<dbReference type="Proteomes" id="UP001595973">
    <property type="component" value="Unassembled WGS sequence"/>
</dbReference>
<keyword evidence="2" id="KW-1185">Reference proteome</keyword>
<sequence length="76" mass="8741">MTETRRFLPPAIWMQRLFDAKAARQDGVVRRSTRAVELVVGRAAFEVEIRRRGYHAIQNGDQIVVCCNNDPIRVLC</sequence>
<evidence type="ECO:0000313" key="1">
    <source>
        <dbReference type="EMBL" id="MFC4670425.1"/>
    </source>
</evidence>
<keyword evidence="1" id="KW-0413">Isomerase</keyword>
<organism evidence="1 2">
    <name type="scientific">Seohaeicola nanhaiensis</name>
    <dbReference type="NCBI Taxonomy" id="1387282"/>
    <lineage>
        <taxon>Bacteria</taxon>
        <taxon>Pseudomonadati</taxon>
        <taxon>Pseudomonadota</taxon>
        <taxon>Alphaproteobacteria</taxon>
        <taxon>Rhodobacterales</taxon>
        <taxon>Roseobacteraceae</taxon>
        <taxon>Seohaeicola</taxon>
    </lineage>
</organism>
<name>A0ABV9KJU8_9RHOB</name>
<gene>
    <name evidence="1" type="ORF">ACFO5X_17815</name>
</gene>
<dbReference type="GO" id="GO:0016853">
    <property type="term" value="F:isomerase activity"/>
    <property type="evidence" value="ECO:0007669"/>
    <property type="project" value="UniProtKB-KW"/>
</dbReference>
<accession>A0ABV9KJU8</accession>